<evidence type="ECO:0000313" key="3">
    <source>
        <dbReference type="Proteomes" id="UP001521222"/>
    </source>
</evidence>
<comment type="caution">
    <text evidence="2">The sequence shown here is derived from an EMBL/GenBank/DDBJ whole genome shotgun (WGS) entry which is preliminary data.</text>
</comment>
<dbReference type="PANTHER" id="PTHR47843">
    <property type="entry name" value="BTB DOMAIN-CONTAINING PROTEIN-RELATED"/>
    <property type="match status" value="1"/>
</dbReference>
<dbReference type="Pfam" id="PF00651">
    <property type="entry name" value="BTB"/>
    <property type="match status" value="1"/>
</dbReference>
<name>A0ABR3QS22_9PLEO</name>
<dbReference type="CDD" id="cd18186">
    <property type="entry name" value="BTB_POZ_ZBTB_KLHL-like"/>
    <property type="match status" value="1"/>
</dbReference>
<dbReference type="Proteomes" id="UP001521222">
    <property type="component" value="Unassembled WGS sequence"/>
</dbReference>
<dbReference type="Gene3D" id="3.30.710.10">
    <property type="entry name" value="Potassium Channel Kv1.1, Chain A"/>
    <property type="match status" value="1"/>
</dbReference>
<dbReference type="PANTHER" id="PTHR47843:SF2">
    <property type="entry name" value="BTB DOMAIN-CONTAINING PROTEIN"/>
    <property type="match status" value="1"/>
</dbReference>
<dbReference type="EMBL" id="JAKIXB020000033">
    <property type="protein sequence ID" value="KAL1594946.1"/>
    <property type="molecule type" value="Genomic_DNA"/>
</dbReference>
<dbReference type="SUPFAM" id="SSF54695">
    <property type="entry name" value="POZ domain"/>
    <property type="match status" value="1"/>
</dbReference>
<organism evidence="2 3">
    <name type="scientific">Nothophoma quercina</name>
    <dbReference type="NCBI Taxonomy" id="749835"/>
    <lineage>
        <taxon>Eukaryota</taxon>
        <taxon>Fungi</taxon>
        <taxon>Dikarya</taxon>
        <taxon>Ascomycota</taxon>
        <taxon>Pezizomycotina</taxon>
        <taxon>Dothideomycetes</taxon>
        <taxon>Pleosporomycetidae</taxon>
        <taxon>Pleosporales</taxon>
        <taxon>Pleosporineae</taxon>
        <taxon>Didymellaceae</taxon>
        <taxon>Nothophoma</taxon>
    </lineage>
</organism>
<dbReference type="SMART" id="SM00225">
    <property type="entry name" value="BTB"/>
    <property type="match status" value="1"/>
</dbReference>
<dbReference type="PROSITE" id="PS50097">
    <property type="entry name" value="BTB"/>
    <property type="match status" value="1"/>
</dbReference>
<feature type="domain" description="BTB" evidence="1">
    <location>
        <begin position="20"/>
        <end position="87"/>
    </location>
</feature>
<dbReference type="InterPro" id="IPR011333">
    <property type="entry name" value="SKP1/BTB/POZ_sf"/>
</dbReference>
<proteinExistence type="predicted"/>
<evidence type="ECO:0000313" key="2">
    <source>
        <dbReference type="EMBL" id="KAL1594946.1"/>
    </source>
</evidence>
<evidence type="ECO:0000259" key="1">
    <source>
        <dbReference type="PROSITE" id="PS50097"/>
    </source>
</evidence>
<dbReference type="InterPro" id="IPR000210">
    <property type="entry name" value="BTB/POZ_dom"/>
</dbReference>
<keyword evidence="3" id="KW-1185">Reference proteome</keyword>
<protein>
    <recommendedName>
        <fullName evidence="1">BTB domain-containing protein</fullName>
    </recommendedName>
</protein>
<accession>A0ABR3QS22</accession>
<sequence>MAVAPDVRVTTEHAFELGSKVVTFVVGSDGARKSFIVHKAVIADRAPKLLGTLESGAQSTIALPDVEPPVFSLYLQYLYTRRLPSKPNNAQPTVAEHTAEITLLCRLFALSKSVGDDQAAKDATNAIYAKAHEEPPNNLHVMLPSSVGVDIIYKVTDRPCGTRRLLVDLYIWKAASKWVKDHLGEDPAYPPEFLSDLAVALLEQREDRSKVARIEKEVSEYYD</sequence>
<reference evidence="2 3" key="1">
    <citation type="submission" date="2024-02" db="EMBL/GenBank/DDBJ databases">
        <title>De novo assembly and annotation of 12 fungi associated with fruit tree decline syndrome in Ontario, Canada.</title>
        <authorList>
            <person name="Sulman M."/>
            <person name="Ellouze W."/>
            <person name="Ilyukhin E."/>
        </authorList>
    </citation>
    <scope>NUCLEOTIDE SEQUENCE [LARGE SCALE GENOMIC DNA]</scope>
    <source>
        <strain evidence="2 3">M97-236</strain>
    </source>
</reference>
<gene>
    <name evidence="2" type="ORF">SLS59_008497</name>
</gene>